<keyword evidence="6 10" id="KW-0067">ATP-binding</keyword>
<dbReference type="CDD" id="cd16109">
    <property type="entry name" value="DCX1"/>
    <property type="match status" value="1"/>
</dbReference>
<feature type="domain" description="Doublecortin" evidence="13">
    <location>
        <begin position="371"/>
        <end position="454"/>
    </location>
</feature>
<dbReference type="InterPro" id="IPR017441">
    <property type="entry name" value="Protein_kinase_ATP_BS"/>
</dbReference>
<dbReference type="SMART" id="SM00220">
    <property type="entry name" value="S_TKc"/>
    <property type="match status" value="1"/>
</dbReference>
<dbReference type="SUPFAM" id="SSF56112">
    <property type="entry name" value="Protein kinase-like (PK-like)"/>
    <property type="match status" value="1"/>
</dbReference>
<evidence type="ECO:0000256" key="6">
    <source>
        <dbReference type="ARBA" id="ARBA00022840"/>
    </source>
</evidence>
<dbReference type="GO" id="GO:0004674">
    <property type="term" value="F:protein serine/threonine kinase activity"/>
    <property type="evidence" value="ECO:0007669"/>
    <property type="project" value="UniProtKB-EC"/>
</dbReference>
<feature type="compositionally biased region" description="Polar residues" evidence="11">
    <location>
        <begin position="214"/>
        <end position="233"/>
    </location>
</feature>
<proteinExistence type="inferred from homology"/>
<comment type="similarity">
    <text evidence="1">Belongs to the protein kinase superfamily. CAMK Ser/Thr protein kinase family. CaMK subfamily.</text>
</comment>
<evidence type="ECO:0000256" key="4">
    <source>
        <dbReference type="ARBA" id="ARBA00022737"/>
    </source>
</evidence>
<dbReference type="InterPro" id="IPR003533">
    <property type="entry name" value="Doublecortin_dom"/>
</dbReference>
<evidence type="ECO:0000256" key="2">
    <source>
        <dbReference type="ARBA" id="ARBA00012513"/>
    </source>
</evidence>
<dbReference type="GO" id="GO:0005524">
    <property type="term" value="F:ATP binding"/>
    <property type="evidence" value="ECO:0007669"/>
    <property type="project" value="UniProtKB-UniRule"/>
</dbReference>
<feature type="compositionally biased region" description="Low complexity" evidence="11">
    <location>
        <begin position="198"/>
        <end position="213"/>
    </location>
</feature>
<dbReference type="WBParaSite" id="maker-PairedContig_2062-snap-gene-0.6-mRNA-1">
    <property type="protein sequence ID" value="maker-PairedContig_2062-snap-gene-0.6-mRNA-1"/>
    <property type="gene ID" value="maker-PairedContig_2062-snap-gene-0.6"/>
</dbReference>
<dbReference type="SUPFAM" id="SSF89837">
    <property type="entry name" value="Doublecortin (DC)"/>
    <property type="match status" value="2"/>
</dbReference>
<evidence type="ECO:0000256" key="11">
    <source>
        <dbReference type="SAM" id="MobiDB-lite"/>
    </source>
</evidence>
<sequence>MKKKCKIKKCKIIQRTFPIPTICRSAIVIQWKIMEKKKKSKNADVILNSSIEKGISLSSSLLTESKLVLINIIITAEGNHSYLIKIIFCKDIRMPNVVMSKVMSQRSTLPRLSTRRRHETRALESLHAVPHSSRSNPPIRRNLAYDAPLNGCTSSSDSTTSITAFESTQSESQDSPTSINDTTAMEQSQCDISRSSGTATISATDMTASTSASDVPSSATSIRQQPVSTISHNPGTPVPFRCFPGNKAKRVRFYRNGDQYFKGMWYAISVERVRSFQALLGDLTRTLTDAVNLPHGVRYIFSLDGSHKLSSLEEFEDGEGYVCSSSEIYKRVDYENAREPTWRISLAGSSPTPLMVNSPLKQEPNDFVYPRIITIIRNGVKPRRVVRHLLNKRTARSFLQVIQDITAVVKLDSGAVRKLYALNGKEVTCLADFFGEDDVFIAYGKEKMSVDDFYVVSEESKRLYSLRSRTPRGKPPRRRMPARNETLREDRAGSVVPDSQMSRHLPLLLDSVIHLVRLIGDGNTALVYETMCKKTRERKALKVISYENVIGKEELIRSEIAIMRRISHEFIVQMYDCWEFEGSFYLSLELITGGDLFEYLCQVRHVTERCAAGLLNCLASALDYLHNLNIVHRDVKPENLLVYTCPFTGDLRLKLADFGLAVEMADEPLRVICGTPTYVAPEVLAELGYEYKVDLWAAGVILYVLFASGSQEQLFEQILSGRFSFPPPIWDKISYSAKGLIQGLLQLDVEERFSALQILEYPWILGCGLVSDDYEKLMEAAVRANVQKEAQRNALEESDVEFFYSRRTSMDELSESSRRNSSFEYLPNNESSMNNE</sequence>
<keyword evidence="3" id="KW-0597">Phosphoprotein</keyword>
<evidence type="ECO:0000256" key="9">
    <source>
        <dbReference type="ARBA" id="ARBA00048679"/>
    </source>
</evidence>
<feature type="domain" description="Protein kinase" evidence="12">
    <location>
        <begin position="513"/>
        <end position="764"/>
    </location>
</feature>
<evidence type="ECO:0000256" key="5">
    <source>
        <dbReference type="ARBA" id="ARBA00022741"/>
    </source>
</evidence>
<reference evidence="14" key="1">
    <citation type="submission" date="2016-11" db="UniProtKB">
        <authorList>
            <consortium name="WormBaseParasite"/>
        </authorList>
    </citation>
    <scope>IDENTIFICATION</scope>
    <source>
        <strain evidence="14">pt0022</strain>
    </source>
</reference>
<feature type="binding site" evidence="10">
    <location>
        <position position="552"/>
    </location>
    <ligand>
        <name>ATP</name>
        <dbReference type="ChEBI" id="CHEBI:30616"/>
    </ligand>
</feature>
<organism evidence="14">
    <name type="scientific">Wuchereria bancrofti</name>
    <dbReference type="NCBI Taxonomy" id="6293"/>
    <lineage>
        <taxon>Eukaryota</taxon>
        <taxon>Metazoa</taxon>
        <taxon>Ecdysozoa</taxon>
        <taxon>Nematoda</taxon>
        <taxon>Chromadorea</taxon>
        <taxon>Rhabditida</taxon>
        <taxon>Spirurina</taxon>
        <taxon>Spiruromorpha</taxon>
        <taxon>Filarioidea</taxon>
        <taxon>Onchocercidae</taxon>
        <taxon>Wuchereria</taxon>
    </lineage>
</organism>
<evidence type="ECO:0000313" key="14">
    <source>
        <dbReference type="WBParaSite" id="maker-PairedContig_2062-snap-gene-0.6-mRNA-1"/>
    </source>
</evidence>
<feature type="region of interest" description="Disordered" evidence="11">
    <location>
        <begin position="467"/>
        <end position="493"/>
    </location>
</feature>
<comment type="catalytic activity">
    <reaction evidence="9">
        <text>L-seryl-[protein] + ATP = O-phospho-L-seryl-[protein] + ADP + H(+)</text>
        <dbReference type="Rhea" id="RHEA:17989"/>
        <dbReference type="Rhea" id="RHEA-COMP:9863"/>
        <dbReference type="Rhea" id="RHEA-COMP:11604"/>
        <dbReference type="ChEBI" id="CHEBI:15378"/>
        <dbReference type="ChEBI" id="CHEBI:29999"/>
        <dbReference type="ChEBI" id="CHEBI:30616"/>
        <dbReference type="ChEBI" id="CHEBI:83421"/>
        <dbReference type="ChEBI" id="CHEBI:456216"/>
        <dbReference type="EC" id="2.7.11.1"/>
    </reaction>
</comment>
<dbReference type="InterPro" id="IPR008271">
    <property type="entry name" value="Ser/Thr_kinase_AS"/>
</dbReference>
<dbReference type="InterPro" id="IPR036572">
    <property type="entry name" value="Doublecortin_dom_sf"/>
</dbReference>
<feature type="domain" description="Doublecortin" evidence="13">
    <location>
        <begin position="249"/>
        <end position="335"/>
    </location>
</feature>
<feature type="compositionally biased region" description="Low complexity" evidence="11">
    <location>
        <begin position="153"/>
        <end position="163"/>
    </location>
</feature>
<feature type="region of interest" description="Disordered" evidence="11">
    <location>
        <begin position="808"/>
        <end position="836"/>
    </location>
</feature>
<dbReference type="Gene3D" id="1.10.510.10">
    <property type="entry name" value="Transferase(Phosphotransferase) domain 1"/>
    <property type="match status" value="1"/>
</dbReference>
<name>A0A1I8EHB4_WUCBA</name>
<evidence type="ECO:0000256" key="8">
    <source>
        <dbReference type="ARBA" id="ARBA00047899"/>
    </source>
</evidence>
<dbReference type="Gene3D" id="3.10.20.230">
    <property type="entry name" value="Doublecortin domain"/>
    <property type="match status" value="2"/>
</dbReference>
<evidence type="ECO:0000259" key="13">
    <source>
        <dbReference type="PROSITE" id="PS50309"/>
    </source>
</evidence>
<dbReference type="Pfam" id="PF03607">
    <property type="entry name" value="DCX"/>
    <property type="match status" value="2"/>
</dbReference>
<dbReference type="PROSITE" id="PS50011">
    <property type="entry name" value="PROTEIN_KINASE_DOM"/>
    <property type="match status" value="1"/>
</dbReference>
<protein>
    <recommendedName>
        <fullName evidence="2">non-specific serine/threonine protein kinase</fullName>
        <ecNumber evidence="2">2.7.11.1</ecNumber>
    </recommendedName>
    <alternativeName>
        <fullName evidence="7">Doublecortin-like and CAM kinase-like protein</fullName>
    </alternativeName>
</protein>
<keyword evidence="4" id="KW-0677">Repeat</keyword>
<dbReference type="InterPro" id="IPR000719">
    <property type="entry name" value="Prot_kinase_dom"/>
</dbReference>
<dbReference type="Pfam" id="PF00069">
    <property type="entry name" value="Pkinase"/>
    <property type="match status" value="1"/>
</dbReference>
<evidence type="ECO:0000259" key="12">
    <source>
        <dbReference type="PROSITE" id="PS50011"/>
    </source>
</evidence>
<evidence type="ECO:0000256" key="10">
    <source>
        <dbReference type="PROSITE-ProRule" id="PRU10141"/>
    </source>
</evidence>
<comment type="catalytic activity">
    <reaction evidence="8">
        <text>L-threonyl-[protein] + ATP = O-phospho-L-threonyl-[protein] + ADP + H(+)</text>
        <dbReference type="Rhea" id="RHEA:46608"/>
        <dbReference type="Rhea" id="RHEA-COMP:11060"/>
        <dbReference type="Rhea" id="RHEA-COMP:11605"/>
        <dbReference type="ChEBI" id="CHEBI:15378"/>
        <dbReference type="ChEBI" id="CHEBI:30013"/>
        <dbReference type="ChEBI" id="CHEBI:30616"/>
        <dbReference type="ChEBI" id="CHEBI:61977"/>
        <dbReference type="ChEBI" id="CHEBI:456216"/>
        <dbReference type="EC" id="2.7.11.1"/>
    </reaction>
</comment>
<keyword evidence="5 10" id="KW-0547">Nucleotide-binding</keyword>
<dbReference type="GO" id="GO:0007417">
    <property type="term" value="P:central nervous system development"/>
    <property type="evidence" value="ECO:0007669"/>
    <property type="project" value="UniProtKB-ARBA"/>
</dbReference>
<feature type="compositionally biased region" description="Polar residues" evidence="11">
    <location>
        <begin position="819"/>
        <end position="836"/>
    </location>
</feature>
<feature type="region of interest" description="Disordered" evidence="11">
    <location>
        <begin position="108"/>
        <end position="233"/>
    </location>
</feature>
<dbReference type="PROSITE" id="PS00107">
    <property type="entry name" value="PROTEIN_KINASE_ATP"/>
    <property type="match status" value="1"/>
</dbReference>
<dbReference type="SMART" id="SM00537">
    <property type="entry name" value="DCX"/>
    <property type="match status" value="2"/>
</dbReference>
<dbReference type="PROSITE" id="PS00108">
    <property type="entry name" value="PROTEIN_KINASE_ST"/>
    <property type="match status" value="1"/>
</dbReference>
<dbReference type="EC" id="2.7.11.1" evidence="2"/>
<accession>A0A1I8EHB4</accession>
<dbReference type="AlphaFoldDB" id="A0A1I8EHB4"/>
<evidence type="ECO:0000256" key="7">
    <source>
        <dbReference type="ARBA" id="ARBA00031092"/>
    </source>
</evidence>
<dbReference type="PROSITE" id="PS50309">
    <property type="entry name" value="DC"/>
    <property type="match status" value="2"/>
</dbReference>
<dbReference type="GO" id="GO:0035556">
    <property type="term" value="P:intracellular signal transduction"/>
    <property type="evidence" value="ECO:0007669"/>
    <property type="project" value="InterPro"/>
</dbReference>
<dbReference type="STRING" id="6293.A0A1I8EHB4"/>
<feature type="compositionally biased region" description="Basic residues" evidence="11">
    <location>
        <begin position="469"/>
        <end position="481"/>
    </location>
</feature>
<evidence type="ECO:0000256" key="3">
    <source>
        <dbReference type="ARBA" id="ARBA00022553"/>
    </source>
</evidence>
<feature type="compositionally biased region" description="Polar residues" evidence="11">
    <location>
        <begin position="164"/>
        <end position="197"/>
    </location>
</feature>
<evidence type="ECO:0000256" key="1">
    <source>
        <dbReference type="ARBA" id="ARBA00005354"/>
    </source>
</evidence>
<dbReference type="CDD" id="cd17069">
    <property type="entry name" value="DCX2"/>
    <property type="match status" value="1"/>
</dbReference>
<dbReference type="InterPro" id="IPR011009">
    <property type="entry name" value="Kinase-like_dom_sf"/>
</dbReference>
<dbReference type="PANTHER" id="PTHR24347">
    <property type="entry name" value="SERINE/THREONINE-PROTEIN KINASE"/>
    <property type="match status" value="1"/>
</dbReference>
<dbReference type="FunFam" id="3.10.20.230:FF:000001">
    <property type="entry name" value="serine/threonine-protein kinase DCLK1 isoform X1"/>
    <property type="match status" value="1"/>
</dbReference>